<protein>
    <submittedName>
        <fullName evidence="1">Predicted thiol-disulfide oxidoreductase YuxK, DCC family</fullName>
    </submittedName>
</protein>
<dbReference type="Proteomes" id="UP000184357">
    <property type="component" value="Unassembled WGS sequence"/>
</dbReference>
<dbReference type="AlphaFoldDB" id="A0A1M5TQ14"/>
<accession>A0A1M5TQ14</accession>
<keyword evidence="2" id="KW-1185">Reference proteome</keyword>
<dbReference type="PANTHER" id="PTHR33639">
    <property type="entry name" value="THIOL-DISULFIDE OXIDOREDUCTASE DCC"/>
    <property type="match status" value="1"/>
</dbReference>
<organism evidence="1 2">
    <name type="scientific">Halobaculum gomorrense</name>
    <dbReference type="NCBI Taxonomy" id="43928"/>
    <lineage>
        <taxon>Archaea</taxon>
        <taxon>Methanobacteriati</taxon>
        <taxon>Methanobacteriota</taxon>
        <taxon>Stenosarchaea group</taxon>
        <taxon>Halobacteria</taxon>
        <taxon>Halobacteriales</taxon>
        <taxon>Haloferacaceae</taxon>
        <taxon>Halobaculum</taxon>
    </lineage>
</organism>
<evidence type="ECO:0000313" key="1">
    <source>
        <dbReference type="EMBL" id="SHH52857.1"/>
    </source>
</evidence>
<dbReference type="Pfam" id="PF04134">
    <property type="entry name" value="DCC1-like"/>
    <property type="match status" value="1"/>
</dbReference>
<evidence type="ECO:0000313" key="2">
    <source>
        <dbReference type="Proteomes" id="UP000184357"/>
    </source>
</evidence>
<dbReference type="GO" id="GO:0015035">
    <property type="term" value="F:protein-disulfide reductase activity"/>
    <property type="evidence" value="ECO:0007669"/>
    <property type="project" value="InterPro"/>
</dbReference>
<dbReference type="EMBL" id="FQWV01000008">
    <property type="protein sequence ID" value="SHH52857.1"/>
    <property type="molecule type" value="Genomic_DNA"/>
</dbReference>
<dbReference type="RefSeq" id="WP_073310660.1">
    <property type="nucleotide sequence ID" value="NZ_FQWV01000008.1"/>
</dbReference>
<name>A0A1M5TQ14_9EURY</name>
<dbReference type="PANTHER" id="PTHR33639:SF2">
    <property type="entry name" value="DUF393 DOMAIN-CONTAINING PROTEIN"/>
    <property type="match status" value="1"/>
</dbReference>
<dbReference type="STRING" id="43928.SAMN05443636_2800"/>
<sequence length="149" mass="16342">MDDDADPLADVDPETNPVVLFDGVCNLCHGAVRFLVRHDDAGVFRFAPLDSPVGQALLERHGLPMTDHDSVVLVDDAGTHTKSTAALRIARRLDGPWQSLWALRVVPCRLRDAAYDLVAAYRYGVFGKTDACEVPDPEVSARFAERALE</sequence>
<gene>
    <name evidence="1" type="ORF">SAMN05443636_2800</name>
</gene>
<proteinExistence type="predicted"/>
<dbReference type="InterPro" id="IPR052927">
    <property type="entry name" value="DCC_oxidoreductase"/>
</dbReference>
<reference evidence="1 2" key="1">
    <citation type="submission" date="2016-11" db="EMBL/GenBank/DDBJ databases">
        <authorList>
            <person name="Jaros S."/>
            <person name="Januszkiewicz K."/>
            <person name="Wedrychowicz H."/>
        </authorList>
    </citation>
    <scope>NUCLEOTIDE SEQUENCE [LARGE SCALE GENOMIC DNA]</scope>
    <source>
        <strain evidence="1 2">DSM 9297</strain>
    </source>
</reference>
<dbReference type="OrthoDB" id="340558at2157"/>
<dbReference type="InterPro" id="IPR007263">
    <property type="entry name" value="DCC1-like"/>
</dbReference>